<keyword evidence="1" id="KW-0472">Membrane</keyword>
<feature type="coiled-coil region" evidence="2">
    <location>
        <begin position="1100"/>
        <end position="1156"/>
    </location>
</feature>
<dbReference type="Proteomes" id="UP000177652">
    <property type="component" value="Unassembled WGS sequence"/>
</dbReference>
<feature type="compositionally biased region" description="Pro residues" evidence="3">
    <location>
        <begin position="1044"/>
        <end position="1061"/>
    </location>
</feature>
<feature type="chain" id="PRO_5009523998" description="OmpA-like domain-containing protein" evidence="4">
    <location>
        <begin position="24"/>
        <end position="1334"/>
    </location>
</feature>
<dbReference type="STRING" id="1798497.A3D71_03715"/>
<dbReference type="Gene3D" id="3.30.1330.60">
    <property type="entry name" value="OmpA-like domain"/>
    <property type="match status" value="1"/>
</dbReference>
<dbReference type="PANTHER" id="PTHR30329">
    <property type="entry name" value="STATOR ELEMENT OF FLAGELLAR MOTOR COMPLEX"/>
    <property type="match status" value="1"/>
</dbReference>
<keyword evidence="2" id="KW-0175">Coiled coil</keyword>
<dbReference type="PROSITE" id="PS51123">
    <property type="entry name" value="OMPA_2"/>
    <property type="match status" value="1"/>
</dbReference>
<evidence type="ECO:0000259" key="5">
    <source>
        <dbReference type="PROSITE" id="PS51123"/>
    </source>
</evidence>
<gene>
    <name evidence="6" type="ORF">A3D71_03715</name>
</gene>
<protein>
    <recommendedName>
        <fullName evidence="5">OmpA-like domain-containing protein</fullName>
    </recommendedName>
</protein>
<feature type="signal peptide" evidence="4">
    <location>
        <begin position="1"/>
        <end position="23"/>
    </location>
</feature>
<feature type="region of interest" description="Disordered" evidence="3">
    <location>
        <begin position="1041"/>
        <end position="1098"/>
    </location>
</feature>
<name>A0A1F6DXX0_9BACT</name>
<evidence type="ECO:0000256" key="2">
    <source>
        <dbReference type="SAM" id="Coils"/>
    </source>
</evidence>
<evidence type="ECO:0000256" key="3">
    <source>
        <dbReference type="SAM" id="MobiDB-lite"/>
    </source>
</evidence>
<feature type="domain" description="OmpA-like" evidence="5">
    <location>
        <begin position="1209"/>
        <end position="1333"/>
    </location>
</feature>
<dbReference type="CDD" id="cd07185">
    <property type="entry name" value="OmpA_C-like"/>
    <property type="match status" value="1"/>
</dbReference>
<dbReference type="PANTHER" id="PTHR30329:SF21">
    <property type="entry name" value="LIPOPROTEIN YIAD-RELATED"/>
    <property type="match status" value="1"/>
</dbReference>
<dbReference type="EMBL" id="MFLK01000015">
    <property type="protein sequence ID" value="OGG66273.1"/>
    <property type="molecule type" value="Genomic_DNA"/>
</dbReference>
<dbReference type="InterPro" id="IPR006665">
    <property type="entry name" value="OmpA-like"/>
</dbReference>
<proteinExistence type="predicted"/>
<evidence type="ECO:0000256" key="4">
    <source>
        <dbReference type="SAM" id="SignalP"/>
    </source>
</evidence>
<keyword evidence="4" id="KW-0732">Signal</keyword>
<reference evidence="6 7" key="1">
    <citation type="journal article" date="2016" name="Nat. Commun.">
        <title>Thousands of microbial genomes shed light on interconnected biogeochemical processes in an aquifer system.</title>
        <authorList>
            <person name="Anantharaman K."/>
            <person name="Brown C.T."/>
            <person name="Hug L.A."/>
            <person name="Sharon I."/>
            <person name="Castelle C.J."/>
            <person name="Probst A.J."/>
            <person name="Thomas B.C."/>
            <person name="Singh A."/>
            <person name="Wilkins M.J."/>
            <person name="Karaoz U."/>
            <person name="Brodie E.L."/>
            <person name="Williams K.H."/>
            <person name="Hubbard S.S."/>
            <person name="Banfield J.F."/>
        </authorList>
    </citation>
    <scope>NUCLEOTIDE SEQUENCE [LARGE SCALE GENOMIC DNA]</scope>
</reference>
<accession>A0A1F6DXX0</accession>
<dbReference type="GO" id="GO:0016020">
    <property type="term" value="C:membrane"/>
    <property type="evidence" value="ECO:0007669"/>
    <property type="project" value="UniProtKB-UniRule"/>
</dbReference>
<comment type="caution">
    <text evidence="6">The sequence shown here is derived from an EMBL/GenBank/DDBJ whole genome shotgun (WGS) entry which is preliminary data.</text>
</comment>
<dbReference type="SUPFAM" id="SSF103088">
    <property type="entry name" value="OmpA-like"/>
    <property type="match status" value="1"/>
</dbReference>
<dbReference type="InterPro" id="IPR036737">
    <property type="entry name" value="OmpA-like_sf"/>
</dbReference>
<evidence type="ECO:0000256" key="1">
    <source>
        <dbReference type="PROSITE-ProRule" id="PRU00473"/>
    </source>
</evidence>
<organism evidence="6 7">
    <name type="scientific">Candidatus Kaiserbacteria bacterium RIFCSPHIGHO2_02_FULL_55_20</name>
    <dbReference type="NCBI Taxonomy" id="1798497"/>
    <lineage>
        <taxon>Bacteria</taxon>
        <taxon>Candidatus Kaiseribacteriota</taxon>
    </lineage>
</organism>
<evidence type="ECO:0000313" key="6">
    <source>
        <dbReference type="EMBL" id="OGG66273.1"/>
    </source>
</evidence>
<dbReference type="Pfam" id="PF00691">
    <property type="entry name" value="OmpA"/>
    <property type="match status" value="1"/>
</dbReference>
<dbReference type="InterPro" id="IPR050330">
    <property type="entry name" value="Bact_OuterMem_StrucFunc"/>
</dbReference>
<evidence type="ECO:0000313" key="7">
    <source>
        <dbReference type="Proteomes" id="UP000177652"/>
    </source>
</evidence>
<feature type="compositionally biased region" description="Low complexity" evidence="3">
    <location>
        <begin position="1068"/>
        <end position="1088"/>
    </location>
</feature>
<sequence length="1334" mass="137987">MHLGRSAAVVLLPFLSFVPLALAQTSDPSKTFFGDVCKAGYSYTLSSTATGFSVTEVQKVDCKKKDANGQLVNANVPECRDKTGDIAYNCVASKCDHKICKEGEPTSVSALAPLTSQSIRAAVNEAPANMGQDSIVRPWTPGSASNLDKLLQAGYAPGGLVPNTGGGQNGGSAPQGQSAYDSLMLYGGSLQEYGGSSAKTGEASVPIGSSRASEVMPQVPGASDAYTLQGGTFAESPATQVQTSRETGGLSGQNTFEPSLNSDAIAQATPAPCTSGVWTCWATQTWANLTSGKIFSSAAEAGTPDSRISQTQPNITTLSVTQNNPTDAPAGLFSTQPLESAQQSGPLASIGAKSAWSIAPDWEDNAQTGVPLPLEARQPPAANVVQPAVSPAFVQPAPQEAPVQNQAWPVGGGASDIPTNTSRADMDTMTPAQLRAVQDQMSADRSAQAQAEADAAKPKITTQQATYAKANAVFGAAFEVLGGGSTDKLKTAWKDYVTTIDNNSRAAPVAPVQMAELQPIPGTEVRTPSGAERALSISPSDPDAPTLAAGNPTPESFNAAESQRKRDLAENVIAQKWQEIEAARTDLQSRTDTYIASTRALGYDDVTQGAAWPTYEQWWKEYEERVDAFTAKVDAYHSGDSDVVQQVDAAARIPAGGPSEGLTRTIDAMRRNSDEIWNQTPSFWDDPVSATLGGATRFAEQTITSSLEASRNLLEHTGQLGETLGFSNPERAVGRVFDPVGATDQLAKDAALVAGTTVAPWGAGRVAGLFERSAWTALPRSVTSDVRLVMEDSAGFSATVARGATETAGSGAAESGAGTLGGVTRTGEITVTRSSGDVVAEPAASGALSSASTDAAAIARTEAAANEIRALSGKQPVTPVSGSNPYAAFDNAVADARAGAAQSETAPAVSSAVEAPAAVAPAAEKAVESGSLANVSAGPKALEPTVENLTMRDWVGGTGATAGIACLGFCPLSEPPPRETALQADVLGLSREDIAILFPQSDIGKEEAAKKSELPPPAEVTIPAGIVTEQELTALFTKEKPAEELPPPSVTSPAAAVPPPAVSEEDVATPSPAQAPTAPLLTPESSEPIPDPLPPPDMRRQLAAEEAEKVMAEVERVRAQNLASDRAEQESRAQRLAEMQEQIKQQQAALDAQIAAQQAADAARKKAEEEAVQLAQPVMTPAPVVGTGTGPTADVIAAGLSGNATVSGGENSSPRVSIPIQFVDNTAFPTPEGNVTINSLGEAASKEKFKGYSFTIEGYTDPRTPSATWGRDNVRLSQARAEAVRQTIATFYNIPLSSITAIGMGAANPVMNSSGVIDNAASRRVVVTAIPPKR</sequence>
<feature type="region of interest" description="Disordered" evidence="3">
    <location>
        <begin position="522"/>
        <end position="560"/>
    </location>
</feature>